<gene>
    <name evidence="4" type="ORF">GCM10010912_10720</name>
</gene>
<dbReference type="AlphaFoldDB" id="A0A917C2I8"/>
<keyword evidence="2" id="KW-0677">Repeat</keyword>
<protein>
    <recommendedName>
        <fullName evidence="3">Rhodanese domain-containing protein</fullName>
    </recommendedName>
</protein>
<dbReference type="PROSITE" id="PS50206">
    <property type="entry name" value="RHODANESE_3"/>
    <property type="match status" value="1"/>
</dbReference>
<evidence type="ECO:0000256" key="1">
    <source>
        <dbReference type="ARBA" id="ARBA00022679"/>
    </source>
</evidence>
<reference evidence="4" key="2">
    <citation type="submission" date="2020-09" db="EMBL/GenBank/DDBJ databases">
        <authorList>
            <person name="Sun Q."/>
            <person name="Zhou Y."/>
        </authorList>
    </citation>
    <scope>NUCLEOTIDE SEQUENCE</scope>
    <source>
        <strain evidence="4">CGMCC 1.16134</strain>
    </source>
</reference>
<evidence type="ECO:0000313" key="4">
    <source>
        <dbReference type="EMBL" id="GGF67584.1"/>
    </source>
</evidence>
<evidence type="ECO:0000313" key="5">
    <source>
        <dbReference type="Proteomes" id="UP000637643"/>
    </source>
</evidence>
<evidence type="ECO:0000259" key="3">
    <source>
        <dbReference type="PROSITE" id="PS50206"/>
    </source>
</evidence>
<dbReference type="PANTHER" id="PTHR11364:SF27">
    <property type="entry name" value="SULFURTRANSFERASE"/>
    <property type="match status" value="1"/>
</dbReference>
<dbReference type="InterPro" id="IPR045078">
    <property type="entry name" value="TST/MPST-like"/>
</dbReference>
<keyword evidence="1" id="KW-0808">Transferase</keyword>
<dbReference type="InterPro" id="IPR036873">
    <property type="entry name" value="Rhodanese-like_dom_sf"/>
</dbReference>
<dbReference type="GO" id="GO:0004792">
    <property type="term" value="F:thiosulfate-cyanide sulfurtransferase activity"/>
    <property type="evidence" value="ECO:0007669"/>
    <property type="project" value="TreeGrafter"/>
</dbReference>
<dbReference type="EMBL" id="BMKR01000004">
    <property type="protein sequence ID" value="GGF67584.1"/>
    <property type="molecule type" value="Genomic_DNA"/>
</dbReference>
<feature type="domain" description="Rhodanese" evidence="3">
    <location>
        <begin position="3"/>
        <end position="37"/>
    </location>
</feature>
<dbReference type="Proteomes" id="UP000637643">
    <property type="component" value="Unassembled WGS sequence"/>
</dbReference>
<proteinExistence type="predicted"/>
<dbReference type="InterPro" id="IPR001763">
    <property type="entry name" value="Rhodanese-like_dom"/>
</dbReference>
<sequence>MNAARLWWLLRYLGHEQVYILEGGFSAWKAEKFPVTDHQPVRVPSSFQPNVQTQMLVDVDKMRQVSAETGLANPPASAFPIIIDSCARKTIFGFGRILG</sequence>
<comment type="caution">
    <text evidence="4">The sequence shown here is derived from an EMBL/GenBank/DDBJ whole genome shotgun (WGS) entry which is preliminary data.</text>
</comment>
<organism evidence="4 5">
    <name type="scientific">Paenibacillus albidus</name>
    <dbReference type="NCBI Taxonomy" id="2041023"/>
    <lineage>
        <taxon>Bacteria</taxon>
        <taxon>Bacillati</taxon>
        <taxon>Bacillota</taxon>
        <taxon>Bacilli</taxon>
        <taxon>Bacillales</taxon>
        <taxon>Paenibacillaceae</taxon>
        <taxon>Paenibacillus</taxon>
    </lineage>
</organism>
<accession>A0A917C2I8</accession>
<evidence type="ECO:0000256" key="2">
    <source>
        <dbReference type="ARBA" id="ARBA00022737"/>
    </source>
</evidence>
<reference evidence="4" key="1">
    <citation type="journal article" date="2014" name="Int. J. Syst. Evol. Microbiol.">
        <title>Complete genome sequence of Corynebacterium casei LMG S-19264T (=DSM 44701T), isolated from a smear-ripened cheese.</title>
        <authorList>
            <consortium name="US DOE Joint Genome Institute (JGI-PGF)"/>
            <person name="Walter F."/>
            <person name="Albersmeier A."/>
            <person name="Kalinowski J."/>
            <person name="Ruckert C."/>
        </authorList>
    </citation>
    <scope>NUCLEOTIDE SEQUENCE</scope>
    <source>
        <strain evidence="4">CGMCC 1.16134</strain>
    </source>
</reference>
<keyword evidence="5" id="KW-1185">Reference proteome</keyword>
<dbReference type="SUPFAM" id="SSF52821">
    <property type="entry name" value="Rhodanese/Cell cycle control phosphatase"/>
    <property type="match status" value="1"/>
</dbReference>
<name>A0A917C2I8_9BACL</name>
<dbReference type="Gene3D" id="3.40.250.10">
    <property type="entry name" value="Rhodanese-like domain"/>
    <property type="match status" value="1"/>
</dbReference>
<dbReference type="Pfam" id="PF00581">
    <property type="entry name" value="Rhodanese"/>
    <property type="match status" value="1"/>
</dbReference>
<dbReference type="PANTHER" id="PTHR11364">
    <property type="entry name" value="THIOSULFATE SULFERTANSFERASE"/>
    <property type="match status" value="1"/>
</dbReference>